<dbReference type="RefSeq" id="WP_187248407.1">
    <property type="nucleotide sequence ID" value="NZ_BAAAOK010000005.1"/>
</dbReference>
<gene>
    <name evidence="1" type="ORF">HKK74_38695</name>
</gene>
<dbReference type="Proteomes" id="UP000805614">
    <property type="component" value="Unassembled WGS sequence"/>
</dbReference>
<sequence length="92" mass="10144">MGNPEQGRNRSRTVPEWADVGAVPAFSGRGAHPDFFTVDLLNGARGYCFAVIEHTTRRIHILGCTGNPTGAWVTKQARDLLIDLDDHTEKIK</sequence>
<reference evidence="1 2" key="1">
    <citation type="submission" date="2020-06" db="EMBL/GenBank/DDBJ databases">
        <title>Actinomadura xiongansis sp. nov., isolated from soil of Baiyangdian.</title>
        <authorList>
            <person name="Zhang X."/>
        </authorList>
    </citation>
    <scope>NUCLEOTIDE SEQUENCE [LARGE SCALE GENOMIC DNA]</scope>
    <source>
        <strain evidence="1 2">HBUM206468</strain>
    </source>
</reference>
<organism evidence="1 2">
    <name type="scientific">Actinomadura alba</name>
    <dbReference type="NCBI Taxonomy" id="406431"/>
    <lineage>
        <taxon>Bacteria</taxon>
        <taxon>Bacillati</taxon>
        <taxon>Actinomycetota</taxon>
        <taxon>Actinomycetes</taxon>
        <taxon>Streptosporangiales</taxon>
        <taxon>Thermomonosporaceae</taxon>
        <taxon>Actinomadura</taxon>
    </lineage>
</organism>
<keyword evidence="2" id="KW-1185">Reference proteome</keyword>
<dbReference type="EMBL" id="JABVEC010000074">
    <property type="protein sequence ID" value="MBC6471370.1"/>
    <property type="molecule type" value="Genomic_DNA"/>
</dbReference>
<protein>
    <submittedName>
        <fullName evidence="1">Uncharacterized protein</fullName>
    </submittedName>
</protein>
<evidence type="ECO:0000313" key="2">
    <source>
        <dbReference type="Proteomes" id="UP000805614"/>
    </source>
</evidence>
<evidence type="ECO:0000313" key="1">
    <source>
        <dbReference type="EMBL" id="MBC6471370.1"/>
    </source>
</evidence>
<proteinExistence type="predicted"/>
<accession>A0ABR7M3R3</accession>
<comment type="caution">
    <text evidence="1">The sequence shown here is derived from an EMBL/GenBank/DDBJ whole genome shotgun (WGS) entry which is preliminary data.</text>
</comment>
<name>A0ABR7M3R3_9ACTN</name>